<keyword evidence="4" id="KW-1185">Reference proteome</keyword>
<feature type="transmembrane region" description="Helical" evidence="2">
    <location>
        <begin position="59"/>
        <end position="81"/>
    </location>
</feature>
<keyword evidence="2" id="KW-0812">Transmembrane</keyword>
<dbReference type="AlphaFoldDB" id="C9ZFR7"/>
<protein>
    <submittedName>
        <fullName evidence="3">Uncharacterized protein</fullName>
    </submittedName>
</protein>
<gene>
    <name evidence="3" type="ordered locus">SCAB_65551</name>
</gene>
<evidence type="ECO:0000256" key="2">
    <source>
        <dbReference type="SAM" id="Phobius"/>
    </source>
</evidence>
<reference evidence="3 4" key="1">
    <citation type="journal article" date="2010" name="Mol. Plant Microbe Interact.">
        <title>Streptomyces scabies 87-22 contains a coronafacic acid-like biosynthetic cluster that contributes to plant-microbe interactions.</title>
        <authorList>
            <person name="Bignell D.R."/>
            <person name="Seipke R.F."/>
            <person name="Huguet-Tapia J.C."/>
            <person name="Chambers A.H."/>
            <person name="Parry R.J."/>
            <person name="Loria R."/>
        </authorList>
    </citation>
    <scope>NUCLEOTIDE SEQUENCE [LARGE SCALE GENOMIC DNA]</scope>
    <source>
        <strain evidence="3 4">87.22</strain>
    </source>
</reference>
<sequence>MKHDDSAYGDLTRHDLTHSTPLERDIALLLADAADDVTVGIAPYQAVLRGGRRRRTRRWAVAAVAAVVIAGTTGTLALATVSGDGRAHVVPAAPVPTERATPDTPTTTEPSRTTLAQGRDRGRAWRMTIEVWAAPKTEKAAERQLAAMGLFGDAPTGVEDASDLVGKSWHFVHLALGGKQKGAMIDGESDTPSGKDLQVISTPFGIENPPEDDPERLAVGQVAPTAQEVRVTWTDGTFVDIRRQVDGDGKADPGEPRIVEVKGAEASWFVALAPEGVGFRSAEVTR</sequence>
<feature type="region of interest" description="Disordered" evidence="1">
    <location>
        <begin position="95"/>
        <end position="120"/>
    </location>
</feature>
<evidence type="ECO:0000256" key="1">
    <source>
        <dbReference type="SAM" id="MobiDB-lite"/>
    </source>
</evidence>
<keyword evidence="2" id="KW-1133">Transmembrane helix</keyword>
<proteinExistence type="predicted"/>
<feature type="compositionally biased region" description="Low complexity" evidence="1">
    <location>
        <begin position="96"/>
        <end position="114"/>
    </location>
</feature>
<organism evidence="3 4">
    <name type="scientific">Streptomyces scabiei (strain 87.22)</name>
    <dbReference type="NCBI Taxonomy" id="680198"/>
    <lineage>
        <taxon>Bacteria</taxon>
        <taxon>Bacillati</taxon>
        <taxon>Actinomycetota</taxon>
        <taxon>Actinomycetes</taxon>
        <taxon>Kitasatosporales</taxon>
        <taxon>Streptomycetaceae</taxon>
        <taxon>Streptomyces</taxon>
    </lineage>
</organism>
<evidence type="ECO:0000313" key="4">
    <source>
        <dbReference type="Proteomes" id="UP000001444"/>
    </source>
</evidence>
<dbReference type="KEGG" id="scb:SCAB_65551"/>
<evidence type="ECO:0000313" key="3">
    <source>
        <dbReference type="EMBL" id="CBG73557.1"/>
    </source>
</evidence>
<accession>C9ZFR7</accession>
<dbReference type="EMBL" id="FN554889">
    <property type="protein sequence ID" value="CBG73557.1"/>
    <property type="molecule type" value="Genomic_DNA"/>
</dbReference>
<name>C9ZFR7_STRSW</name>
<dbReference type="eggNOG" id="ENOG5031ZII">
    <property type="taxonomic scope" value="Bacteria"/>
</dbReference>
<keyword evidence="2" id="KW-0472">Membrane</keyword>
<dbReference type="RefSeq" id="WP_013004114.1">
    <property type="nucleotide sequence ID" value="NC_013929.1"/>
</dbReference>
<dbReference type="HOGENOM" id="CLU_1022771_0_0_11"/>
<dbReference type="Proteomes" id="UP000001444">
    <property type="component" value="Chromosome"/>
</dbReference>
<dbReference type="GeneID" id="24306651"/>
<dbReference type="STRING" id="680198.SCAB_65551"/>